<feature type="region of interest" description="Disordered" evidence="1">
    <location>
        <begin position="131"/>
        <end position="177"/>
    </location>
</feature>
<keyword evidence="3" id="KW-1185">Reference proteome</keyword>
<dbReference type="AlphaFoldDB" id="A0A9N9J6R3"/>
<dbReference type="Proteomes" id="UP000789508">
    <property type="component" value="Unassembled WGS sequence"/>
</dbReference>
<name>A0A9N9J6R3_9GLOM</name>
<sequence length="177" mass="19115">MAFGQVELAHHTTQTSSNQTQISTPVVVSPMVSGPGRPAQRFQDIPRTHSAPSQTNNNDSNQTKMNNHQIQQQTQSVGHTQPVVHPQPGGHQQPTAAHTTGNPTPTVINNAHQVNSHQQISSIATNHTSNINTTSITTNNMLSNTTPAHNITTTRQPIHTGHELPHHRKDSVSSNDG</sequence>
<feature type="non-terminal residue" evidence="2">
    <location>
        <position position="177"/>
    </location>
</feature>
<evidence type="ECO:0000313" key="3">
    <source>
        <dbReference type="Proteomes" id="UP000789508"/>
    </source>
</evidence>
<evidence type="ECO:0000313" key="2">
    <source>
        <dbReference type="EMBL" id="CAG8767742.1"/>
    </source>
</evidence>
<proteinExistence type="predicted"/>
<feature type="compositionally biased region" description="Polar residues" evidence="1">
    <location>
        <begin position="90"/>
        <end position="109"/>
    </location>
</feature>
<feature type="compositionally biased region" description="Low complexity" evidence="1">
    <location>
        <begin position="131"/>
        <end position="146"/>
    </location>
</feature>
<feature type="compositionally biased region" description="Low complexity" evidence="1">
    <location>
        <begin position="12"/>
        <end position="38"/>
    </location>
</feature>
<accession>A0A9N9J6R3</accession>
<feature type="compositionally biased region" description="Polar residues" evidence="1">
    <location>
        <begin position="147"/>
        <end position="157"/>
    </location>
</feature>
<dbReference type="EMBL" id="CAJVPS010050346">
    <property type="protein sequence ID" value="CAG8767742.1"/>
    <property type="molecule type" value="Genomic_DNA"/>
</dbReference>
<feature type="region of interest" description="Disordered" evidence="1">
    <location>
        <begin position="1"/>
        <end position="109"/>
    </location>
</feature>
<comment type="caution">
    <text evidence="2">The sequence shown here is derived from an EMBL/GenBank/DDBJ whole genome shotgun (WGS) entry which is preliminary data.</text>
</comment>
<feature type="compositionally biased region" description="Polar residues" evidence="1">
    <location>
        <begin position="50"/>
        <end position="79"/>
    </location>
</feature>
<gene>
    <name evidence="2" type="ORF">ALEPTO_LOCUS13971</name>
</gene>
<evidence type="ECO:0000256" key="1">
    <source>
        <dbReference type="SAM" id="MobiDB-lite"/>
    </source>
</evidence>
<protein>
    <submittedName>
        <fullName evidence="2">3282_t:CDS:1</fullName>
    </submittedName>
</protein>
<reference evidence="2" key="1">
    <citation type="submission" date="2021-06" db="EMBL/GenBank/DDBJ databases">
        <authorList>
            <person name="Kallberg Y."/>
            <person name="Tangrot J."/>
            <person name="Rosling A."/>
        </authorList>
    </citation>
    <scope>NUCLEOTIDE SEQUENCE</scope>
    <source>
        <strain evidence="2">FL130A</strain>
    </source>
</reference>
<organism evidence="2 3">
    <name type="scientific">Ambispora leptoticha</name>
    <dbReference type="NCBI Taxonomy" id="144679"/>
    <lineage>
        <taxon>Eukaryota</taxon>
        <taxon>Fungi</taxon>
        <taxon>Fungi incertae sedis</taxon>
        <taxon>Mucoromycota</taxon>
        <taxon>Glomeromycotina</taxon>
        <taxon>Glomeromycetes</taxon>
        <taxon>Archaeosporales</taxon>
        <taxon>Ambisporaceae</taxon>
        <taxon>Ambispora</taxon>
    </lineage>
</organism>